<accession>A0A3L8PTP0</accession>
<gene>
    <name evidence="1" type="ORF">D5018_18605</name>
</gene>
<reference evidence="1 2" key="1">
    <citation type="submission" date="2018-09" db="EMBL/GenBank/DDBJ databases">
        <title>Phylogeny of the Shewanellaceae, and recommendation for two new genera, Pseudoshewanella and Parashewanella.</title>
        <authorList>
            <person name="Wang G."/>
        </authorList>
    </citation>
    <scope>NUCLEOTIDE SEQUENCE [LARGE SCALE GENOMIC DNA]</scope>
    <source>
        <strain evidence="1 2">C51</strain>
    </source>
</reference>
<dbReference type="Proteomes" id="UP000281474">
    <property type="component" value="Unassembled WGS sequence"/>
</dbReference>
<evidence type="ECO:0000313" key="1">
    <source>
        <dbReference type="EMBL" id="RLV58179.1"/>
    </source>
</evidence>
<dbReference type="EMBL" id="QZEI01000090">
    <property type="protein sequence ID" value="RLV58179.1"/>
    <property type="molecule type" value="Genomic_DNA"/>
</dbReference>
<organism evidence="1 2">
    <name type="scientific">Parashewanella curva</name>
    <dbReference type="NCBI Taxonomy" id="2338552"/>
    <lineage>
        <taxon>Bacteria</taxon>
        <taxon>Pseudomonadati</taxon>
        <taxon>Pseudomonadota</taxon>
        <taxon>Gammaproteobacteria</taxon>
        <taxon>Alteromonadales</taxon>
        <taxon>Shewanellaceae</taxon>
        <taxon>Parashewanella</taxon>
    </lineage>
</organism>
<sequence>MGDMTISKILLPLIISLGLIGCGQKDTKNVEKGSSDPTLCSFLDNSCTKSTKGVNFTIKISPEEVPSEQDLHFRLTVDKTVINVKARLEGRDMFMGIIPVVLSQTESNTYDSQFMLGSCASGYMVWRLFISAEYQGQQINTHFDFLADNKQK</sequence>
<name>A0A3L8PTP0_9GAMM</name>
<evidence type="ECO:0000313" key="2">
    <source>
        <dbReference type="Proteomes" id="UP000281474"/>
    </source>
</evidence>
<protein>
    <submittedName>
        <fullName evidence="1">Uncharacterized protein</fullName>
    </submittedName>
</protein>
<keyword evidence="2" id="KW-1185">Reference proteome</keyword>
<comment type="caution">
    <text evidence="1">The sequence shown here is derived from an EMBL/GenBank/DDBJ whole genome shotgun (WGS) entry which is preliminary data.</text>
</comment>
<dbReference type="AlphaFoldDB" id="A0A3L8PTP0"/>
<proteinExistence type="predicted"/>